<dbReference type="EMBL" id="AGQV01000002">
    <property type="protein sequence ID" value="EHH68402.1"/>
    <property type="molecule type" value="Genomic_DNA"/>
</dbReference>
<accession>G6XIX2</accession>
<name>G6XIX2_9PROT</name>
<evidence type="ECO:0008006" key="3">
    <source>
        <dbReference type="Google" id="ProtNLM"/>
    </source>
</evidence>
<dbReference type="STRING" id="1088869.GMO_11720"/>
<protein>
    <recommendedName>
        <fullName evidence="3">HTH cro/C1-type domain-containing protein</fullName>
    </recommendedName>
</protein>
<keyword evidence="2" id="KW-1185">Reference proteome</keyword>
<proteinExistence type="predicted"/>
<evidence type="ECO:0000313" key="1">
    <source>
        <dbReference type="EMBL" id="EHH68402.1"/>
    </source>
</evidence>
<gene>
    <name evidence="1" type="ORF">GMO_11720</name>
</gene>
<organism evidence="1 2">
    <name type="scientific">Gluconobacter morbifer G707</name>
    <dbReference type="NCBI Taxonomy" id="1088869"/>
    <lineage>
        <taxon>Bacteria</taxon>
        <taxon>Pseudomonadati</taxon>
        <taxon>Pseudomonadota</taxon>
        <taxon>Alphaproteobacteria</taxon>
        <taxon>Acetobacterales</taxon>
        <taxon>Acetobacteraceae</taxon>
        <taxon>Gluconobacter</taxon>
    </lineage>
</organism>
<comment type="caution">
    <text evidence="1">The sequence shown here is derived from an EMBL/GenBank/DDBJ whole genome shotgun (WGS) entry which is preliminary data.</text>
</comment>
<dbReference type="RefSeq" id="WP_008851321.1">
    <property type="nucleotide sequence ID" value="NZ_AGQV01000002.1"/>
</dbReference>
<evidence type="ECO:0000313" key="2">
    <source>
        <dbReference type="Proteomes" id="UP000004949"/>
    </source>
</evidence>
<dbReference type="AlphaFoldDB" id="G6XIX2"/>
<dbReference type="PATRIC" id="fig|1088869.3.peg.1172"/>
<reference evidence="1 2" key="1">
    <citation type="submission" date="2011-10" db="EMBL/GenBank/DDBJ databases">
        <title>Genome sequence of Gluconobacter morbifer G707, isolated from Drosophila gut.</title>
        <authorList>
            <person name="Lee W.-J."/>
            <person name="Kim E.-K."/>
        </authorList>
    </citation>
    <scope>NUCLEOTIDE SEQUENCE [LARGE SCALE GENOMIC DNA]</scope>
    <source>
        <strain evidence="1 2">G707</strain>
    </source>
</reference>
<sequence length="99" mass="11208">MAESRAKDGNFFPFSLPGQIESCADLVARVLRGRFGNGRHAAKRIAQMGEVSPRTARNWMSGSCAPRGDELMRMMVECDELADEIFRKVREQRCLTEKE</sequence>
<dbReference type="Proteomes" id="UP000004949">
    <property type="component" value="Unassembled WGS sequence"/>
</dbReference>